<name>A0A179G9Z8_METCM</name>
<dbReference type="RefSeq" id="XP_018150062.1">
    <property type="nucleotide sequence ID" value="XM_018290892.1"/>
</dbReference>
<protein>
    <submittedName>
        <fullName evidence="1">Uncharacterized protein</fullName>
    </submittedName>
</protein>
<organism evidence="1 2">
    <name type="scientific">Pochonia chlamydosporia 170</name>
    <dbReference type="NCBI Taxonomy" id="1380566"/>
    <lineage>
        <taxon>Eukaryota</taxon>
        <taxon>Fungi</taxon>
        <taxon>Dikarya</taxon>
        <taxon>Ascomycota</taxon>
        <taxon>Pezizomycotina</taxon>
        <taxon>Sordariomycetes</taxon>
        <taxon>Hypocreomycetidae</taxon>
        <taxon>Hypocreales</taxon>
        <taxon>Clavicipitaceae</taxon>
        <taxon>Pochonia</taxon>
    </lineage>
</organism>
<evidence type="ECO:0000313" key="1">
    <source>
        <dbReference type="EMBL" id="OAQ73979.1"/>
    </source>
</evidence>
<comment type="caution">
    <text evidence="1">The sequence shown here is derived from an EMBL/GenBank/DDBJ whole genome shotgun (WGS) entry which is preliminary data.</text>
</comment>
<accession>A0A179G9Z8</accession>
<dbReference type="GeneID" id="28854886"/>
<dbReference type="KEGG" id="pchm:VFPPC_13115"/>
<proteinExistence type="predicted"/>
<sequence>MAFKTAAAMLLDQIATVLDWDGKLELPGAEVRVNCEGRCTLEWSTRQDDSCPSHTMYWDDTNPGYIRVTSIQHNKIIAPRTPGPRRLCFRVPTYTDGGMRRALNRAMKNLGMSKKLRDEAGIRLVEKTENTPEHAVWVLTRIPVYDEED</sequence>
<reference evidence="1 2" key="1">
    <citation type="journal article" date="2016" name="PLoS Pathog.">
        <title>Biosynthesis of antibiotic leucinostatins in bio-control fungus Purpureocillium lilacinum and their inhibition on phytophthora revealed by genome mining.</title>
        <authorList>
            <person name="Wang G."/>
            <person name="Liu Z."/>
            <person name="Lin R."/>
            <person name="Li E."/>
            <person name="Mao Z."/>
            <person name="Ling J."/>
            <person name="Yang Y."/>
            <person name="Yin W.B."/>
            <person name="Xie B."/>
        </authorList>
    </citation>
    <scope>NUCLEOTIDE SEQUENCE [LARGE SCALE GENOMIC DNA]</scope>
    <source>
        <strain evidence="1">170</strain>
    </source>
</reference>
<evidence type="ECO:0000313" key="2">
    <source>
        <dbReference type="Proteomes" id="UP000078397"/>
    </source>
</evidence>
<dbReference type="Proteomes" id="UP000078397">
    <property type="component" value="Unassembled WGS sequence"/>
</dbReference>
<dbReference type="EMBL" id="LSBJ02000001">
    <property type="protein sequence ID" value="OAQ73979.1"/>
    <property type="molecule type" value="Genomic_DNA"/>
</dbReference>
<gene>
    <name evidence="1" type="ORF">VFPPC_13115</name>
</gene>
<keyword evidence="2" id="KW-1185">Reference proteome</keyword>
<dbReference type="AlphaFoldDB" id="A0A179G9Z8"/>